<organism evidence="2 3">
    <name type="scientific">Palleronia aestuarii</name>
    <dbReference type="NCBI Taxonomy" id="568105"/>
    <lineage>
        <taxon>Bacteria</taxon>
        <taxon>Pseudomonadati</taxon>
        <taxon>Pseudomonadota</taxon>
        <taxon>Alphaproteobacteria</taxon>
        <taxon>Rhodobacterales</taxon>
        <taxon>Roseobacteraceae</taxon>
        <taxon>Palleronia</taxon>
    </lineage>
</organism>
<gene>
    <name evidence="2" type="ORF">LX81_02625</name>
</gene>
<keyword evidence="3" id="KW-1185">Reference proteome</keyword>
<name>A0A2W7NAD1_9RHOB</name>
<evidence type="ECO:0000313" key="3">
    <source>
        <dbReference type="Proteomes" id="UP000248916"/>
    </source>
</evidence>
<dbReference type="AlphaFoldDB" id="A0A2W7NAD1"/>
<evidence type="ECO:0000313" key="2">
    <source>
        <dbReference type="EMBL" id="PZX15037.1"/>
    </source>
</evidence>
<comment type="caution">
    <text evidence="2">The sequence shown here is derived from an EMBL/GenBank/DDBJ whole genome shotgun (WGS) entry which is preliminary data.</text>
</comment>
<keyword evidence="1" id="KW-1133">Transmembrane helix</keyword>
<sequence length="42" mass="4483">MDIRAGAAIIEEEGEPHMYILVLLILLGLLGVTVVGYLSSGR</sequence>
<dbReference type="RefSeq" id="WP_272939484.1">
    <property type="nucleotide sequence ID" value="NZ_QKZL01000011.1"/>
</dbReference>
<proteinExistence type="predicted"/>
<keyword evidence="1" id="KW-0812">Transmembrane</keyword>
<dbReference type="EMBL" id="QKZL01000011">
    <property type="protein sequence ID" value="PZX15037.1"/>
    <property type="molecule type" value="Genomic_DNA"/>
</dbReference>
<keyword evidence="1" id="KW-0472">Membrane</keyword>
<protein>
    <submittedName>
        <fullName evidence="2">Uncharacterized protein</fullName>
    </submittedName>
</protein>
<accession>A0A2W7NAD1</accession>
<feature type="transmembrane region" description="Helical" evidence="1">
    <location>
        <begin position="18"/>
        <end position="38"/>
    </location>
</feature>
<dbReference type="Proteomes" id="UP000248916">
    <property type="component" value="Unassembled WGS sequence"/>
</dbReference>
<evidence type="ECO:0000256" key="1">
    <source>
        <dbReference type="SAM" id="Phobius"/>
    </source>
</evidence>
<reference evidence="2 3" key="1">
    <citation type="submission" date="2018-06" db="EMBL/GenBank/DDBJ databases">
        <title>Genomic Encyclopedia of Archaeal and Bacterial Type Strains, Phase II (KMG-II): from individual species to whole genera.</title>
        <authorList>
            <person name="Goeker M."/>
        </authorList>
    </citation>
    <scope>NUCLEOTIDE SEQUENCE [LARGE SCALE GENOMIC DNA]</scope>
    <source>
        <strain evidence="2 3">DSM 22009</strain>
    </source>
</reference>